<dbReference type="GO" id="GO:0009279">
    <property type="term" value="C:cell outer membrane"/>
    <property type="evidence" value="ECO:0007669"/>
    <property type="project" value="UniProtKB-SubCell"/>
</dbReference>
<dbReference type="OrthoDB" id="5904191at2"/>
<keyword evidence="2 4" id="KW-0732">Signal</keyword>
<dbReference type="STRING" id="1461322.OJ16_14445"/>
<dbReference type="InterPro" id="IPR050298">
    <property type="entry name" value="Gram-neg_bact_OMP"/>
</dbReference>
<dbReference type="PANTHER" id="PTHR34501:SF2">
    <property type="entry name" value="OUTER MEMBRANE PORIN F-RELATED"/>
    <property type="match status" value="1"/>
</dbReference>
<evidence type="ECO:0000256" key="1">
    <source>
        <dbReference type="ARBA" id="ARBA00004571"/>
    </source>
</evidence>
<feature type="signal peptide" evidence="4">
    <location>
        <begin position="1"/>
        <end position="20"/>
    </location>
</feature>
<name>A0A0C2N8N9_9VIBR</name>
<dbReference type="SUPFAM" id="SSF56935">
    <property type="entry name" value="Porins"/>
    <property type="match status" value="1"/>
</dbReference>
<dbReference type="InterPro" id="IPR023614">
    <property type="entry name" value="Porin_dom_sf"/>
</dbReference>
<dbReference type="RefSeq" id="WP_040991959.1">
    <property type="nucleotide sequence ID" value="NZ_JTKH01000024.1"/>
</dbReference>
<dbReference type="EMBL" id="JTKH01000024">
    <property type="protein sequence ID" value="KII76026.1"/>
    <property type="molecule type" value="Genomic_DNA"/>
</dbReference>
<accession>A0A0C2N8N9</accession>
<evidence type="ECO:0000256" key="4">
    <source>
        <dbReference type="SAM" id="SignalP"/>
    </source>
</evidence>
<evidence type="ECO:0000259" key="5">
    <source>
        <dbReference type="Pfam" id="PF13609"/>
    </source>
</evidence>
<keyword evidence="3" id="KW-0472">Membrane</keyword>
<evidence type="ECO:0000313" key="6">
    <source>
        <dbReference type="EMBL" id="KII76026.1"/>
    </source>
</evidence>
<dbReference type="AlphaFoldDB" id="A0A0C2N8N9"/>
<dbReference type="InterPro" id="IPR033900">
    <property type="entry name" value="Gram_neg_porin_domain"/>
</dbReference>
<proteinExistence type="predicted"/>
<accession>A0A0C2NSH9</accession>
<evidence type="ECO:0000313" key="7">
    <source>
        <dbReference type="Proteomes" id="UP000031672"/>
    </source>
</evidence>
<dbReference type="Pfam" id="PF13609">
    <property type="entry name" value="Porin_4"/>
    <property type="match status" value="1"/>
</dbReference>
<organism evidence="6 7">
    <name type="scientific">Vibrio renipiscarius</name>
    <dbReference type="NCBI Taxonomy" id="1461322"/>
    <lineage>
        <taxon>Bacteria</taxon>
        <taxon>Pseudomonadati</taxon>
        <taxon>Pseudomonadota</taxon>
        <taxon>Gammaproteobacteria</taxon>
        <taxon>Vibrionales</taxon>
        <taxon>Vibrionaceae</taxon>
        <taxon>Vibrio</taxon>
    </lineage>
</organism>
<feature type="chain" id="PRO_5009758748" evidence="4">
    <location>
        <begin position="21"/>
        <end position="322"/>
    </location>
</feature>
<protein>
    <submittedName>
        <fullName evidence="6">Membrane protein</fullName>
    </submittedName>
</protein>
<gene>
    <name evidence="6" type="ORF">OJ16_14445</name>
</gene>
<comment type="subcellular location">
    <subcellularLocation>
        <location evidence="1">Cell outer membrane</location>
        <topology evidence="1">Multi-pass membrane protein</topology>
    </subcellularLocation>
</comment>
<sequence>MKKRVVSLSSLLLASAPALSYEAIDNDIAYLHFYGTIKASAQFLEEQDNEYTFGDSKVGLLGRYAVTDVFSIAAGTEAQINLDADEDKNEDDLYVSQYFLGLYTEAFGWLTFGKHSTSSDDLNGVDYSEIFGGQSNLNSVGVKGDTLKYVYANELFTLNATYGFEAGDQNRTLSELFGQYNLADLTLIAGIGTTSTNTATNQTDSTYFQTSAKMEMGDTNFGLTYYLQNLDNDLQPSLSVDKHAFALAGQIAFTEGVTAYAGHELIFQDSKTKDLDGTRQNSYVGLSLIPIEYTKLFAELNFNSPISTKDELNLAVGGVLSW</sequence>
<dbReference type="Proteomes" id="UP000031672">
    <property type="component" value="Unassembled WGS sequence"/>
</dbReference>
<evidence type="ECO:0000256" key="2">
    <source>
        <dbReference type="ARBA" id="ARBA00022729"/>
    </source>
</evidence>
<feature type="domain" description="Porin" evidence="5">
    <location>
        <begin position="9"/>
        <end position="274"/>
    </location>
</feature>
<evidence type="ECO:0000256" key="3">
    <source>
        <dbReference type="ARBA" id="ARBA00023136"/>
    </source>
</evidence>
<dbReference type="GO" id="GO:0015288">
    <property type="term" value="F:porin activity"/>
    <property type="evidence" value="ECO:0007669"/>
    <property type="project" value="InterPro"/>
</dbReference>
<keyword evidence="7" id="KW-1185">Reference proteome</keyword>
<dbReference type="PANTHER" id="PTHR34501">
    <property type="entry name" value="PROTEIN YDDL-RELATED"/>
    <property type="match status" value="1"/>
</dbReference>
<dbReference type="Gene3D" id="2.40.160.10">
    <property type="entry name" value="Porin"/>
    <property type="match status" value="1"/>
</dbReference>
<comment type="caution">
    <text evidence="6">The sequence shown here is derived from an EMBL/GenBank/DDBJ whole genome shotgun (WGS) entry which is preliminary data.</text>
</comment>
<reference evidence="6 7" key="1">
    <citation type="submission" date="2014-11" db="EMBL/GenBank/DDBJ databases">
        <title>Draft Genome Sequence of Vibrio piscirenalis strains CECT 8603T and CECT 8604, two marine Gammaproteobacterium isolated from cultured gilthead sea bream (Sparus aurata).</title>
        <authorList>
            <person name="Arahal D.R."/>
            <person name="Rodrigo-Torres L."/>
            <person name="Lucena T."/>
            <person name="Pujalte M.J."/>
        </authorList>
    </citation>
    <scope>NUCLEOTIDE SEQUENCE [LARGE SCALE GENOMIC DNA]</scope>
    <source>
        <strain evidence="6 7">DCR 1-4-2</strain>
    </source>
</reference>